<feature type="transmembrane region" description="Helical" evidence="6">
    <location>
        <begin position="292"/>
        <end position="313"/>
    </location>
</feature>
<feature type="transmembrane region" description="Helical" evidence="6">
    <location>
        <begin position="47"/>
        <end position="71"/>
    </location>
</feature>
<proteinExistence type="predicted"/>
<organism evidence="7 8">
    <name type="scientific">Cohnella yongneupensis</name>
    <dbReference type="NCBI Taxonomy" id="425006"/>
    <lineage>
        <taxon>Bacteria</taxon>
        <taxon>Bacillati</taxon>
        <taxon>Bacillota</taxon>
        <taxon>Bacilli</taxon>
        <taxon>Bacillales</taxon>
        <taxon>Paenibacillaceae</taxon>
        <taxon>Cohnella</taxon>
    </lineage>
</organism>
<evidence type="ECO:0000313" key="7">
    <source>
        <dbReference type="EMBL" id="MFC5532112.1"/>
    </source>
</evidence>
<keyword evidence="2" id="KW-1003">Cell membrane</keyword>
<keyword evidence="4 6" id="KW-1133">Transmembrane helix</keyword>
<protein>
    <submittedName>
        <fullName evidence="7">Na/Pi cotransporter family protein</fullName>
    </submittedName>
</protein>
<evidence type="ECO:0000256" key="2">
    <source>
        <dbReference type="ARBA" id="ARBA00022475"/>
    </source>
</evidence>
<keyword evidence="5 6" id="KW-0472">Membrane</keyword>
<gene>
    <name evidence="7" type="ORF">ACFPQ4_22060</name>
</gene>
<evidence type="ECO:0000256" key="3">
    <source>
        <dbReference type="ARBA" id="ARBA00022692"/>
    </source>
</evidence>
<dbReference type="PANTHER" id="PTHR10010">
    <property type="entry name" value="SOLUTE CARRIER FAMILY 34 SODIUM PHOSPHATE , MEMBER 2-RELATED"/>
    <property type="match status" value="1"/>
</dbReference>
<dbReference type="NCBIfam" id="NF037997">
    <property type="entry name" value="Na_Pi_symport"/>
    <property type="match status" value="1"/>
</dbReference>
<feature type="transmembrane region" description="Helical" evidence="6">
    <location>
        <begin position="109"/>
        <end position="128"/>
    </location>
</feature>
<accession>A0ABW0R8F5</accession>
<evidence type="ECO:0000313" key="8">
    <source>
        <dbReference type="Proteomes" id="UP001596108"/>
    </source>
</evidence>
<dbReference type="InterPro" id="IPR003841">
    <property type="entry name" value="Na/Pi_transpt"/>
</dbReference>
<keyword evidence="8" id="KW-1185">Reference proteome</keyword>
<feature type="transmembrane region" description="Helical" evidence="6">
    <location>
        <begin position="224"/>
        <end position="247"/>
    </location>
</feature>
<dbReference type="PANTHER" id="PTHR10010:SF46">
    <property type="entry name" value="SODIUM-DEPENDENT PHOSPHATE TRANSPORT PROTEIN 2B"/>
    <property type="match status" value="1"/>
</dbReference>
<keyword evidence="3 6" id="KW-0812">Transmembrane</keyword>
<evidence type="ECO:0000256" key="4">
    <source>
        <dbReference type="ARBA" id="ARBA00022989"/>
    </source>
</evidence>
<dbReference type="RefSeq" id="WP_378114082.1">
    <property type="nucleotide sequence ID" value="NZ_JBHSNC010000057.1"/>
</dbReference>
<evidence type="ECO:0000256" key="1">
    <source>
        <dbReference type="ARBA" id="ARBA00004651"/>
    </source>
</evidence>
<dbReference type="Proteomes" id="UP001596108">
    <property type="component" value="Unassembled WGS sequence"/>
</dbReference>
<comment type="subcellular location">
    <subcellularLocation>
        <location evidence="1">Cell membrane</location>
        <topology evidence="1">Multi-pass membrane protein</topology>
    </subcellularLocation>
</comment>
<feature type="transmembrane region" description="Helical" evidence="6">
    <location>
        <begin position="140"/>
        <end position="160"/>
    </location>
</feature>
<dbReference type="Pfam" id="PF02690">
    <property type="entry name" value="Na_Pi_cotrans"/>
    <property type="match status" value="1"/>
</dbReference>
<reference evidence="8" key="1">
    <citation type="journal article" date="2019" name="Int. J. Syst. Evol. Microbiol.">
        <title>The Global Catalogue of Microorganisms (GCM) 10K type strain sequencing project: providing services to taxonomists for standard genome sequencing and annotation.</title>
        <authorList>
            <consortium name="The Broad Institute Genomics Platform"/>
            <consortium name="The Broad Institute Genome Sequencing Center for Infectious Disease"/>
            <person name="Wu L."/>
            <person name="Ma J."/>
        </authorList>
    </citation>
    <scope>NUCLEOTIDE SEQUENCE [LARGE SCALE GENOMIC DNA]</scope>
    <source>
        <strain evidence="8">CGMCC 1.18578</strain>
    </source>
</reference>
<feature type="transmembrane region" description="Helical" evidence="6">
    <location>
        <begin position="6"/>
        <end position="27"/>
    </location>
</feature>
<dbReference type="EMBL" id="JBHSNC010000057">
    <property type="protein sequence ID" value="MFC5532112.1"/>
    <property type="molecule type" value="Genomic_DNA"/>
</dbReference>
<comment type="caution">
    <text evidence="7">The sequence shown here is derived from an EMBL/GenBank/DDBJ whole genome shotgun (WGS) entry which is preliminary data.</text>
</comment>
<name>A0ABW0R8F5_9BACL</name>
<evidence type="ECO:0000256" key="6">
    <source>
        <dbReference type="SAM" id="Phobius"/>
    </source>
</evidence>
<feature type="transmembrane region" description="Helical" evidence="6">
    <location>
        <begin position="188"/>
        <end position="212"/>
    </location>
</feature>
<sequence>MLTDIVVPSLLGFALLLSGMKVMEIALQRWAGQRLSLWVARSTATPLRGFAVGTAASALLQSSTAVTVLTIGFVNAGWLTLSRSFGIILGTNVGTCLTTELMSLKLHRFGFSIFAAALVGWMITALLYEVRIASAPSKHALTLRYVCLAFGGFGLLLLGFKILQSMGPSLQASGTFDALMRHAADNPVWGVLGGAALTALVHSSAAVIALSMGLAATGALSPEAGIAIVLGANVGTCFTGLVASIGGGRGGRFVALSQLALNSAGALLFYPLIGALHAAAAAISPGDPSAQIAHAQTLFNVLCSLIALPLAYLPRWRKPASISPSA</sequence>
<evidence type="ECO:0000256" key="5">
    <source>
        <dbReference type="ARBA" id="ARBA00023136"/>
    </source>
</evidence>
<feature type="transmembrane region" description="Helical" evidence="6">
    <location>
        <begin position="259"/>
        <end position="280"/>
    </location>
</feature>